<dbReference type="Proteomes" id="UP000621454">
    <property type="component" value="Unassembled WGS sequence"/>
</dbReference>
<dbReference type="PROSITE" id="PS51257">
    <property type="entry name" value="PROKAR_LIPOPROTEIN"/>
    <property type="match status" value="1"/>
</dbReference>
<evidence type="ECO:0000313" key="6">
    <source>
        <dbReference type="EMBL" id="GGB36871.1"/>
    </source>
</evidence>
<dbReference type="PANTHER" id="PTHR30532">
    <property type="entry name" value="IRON III DICITRATE-BINDING PERIPLASMIC PROTEIN"/>
    <property type="match status" value="1"/>
</dbReference>
<accession>A0A916TC13</accession>
<comment type="similarity">
    <text evidence="2">Belongs to the bacterial solute-binding protein 8 family.</text>
</comment>
<evidence type="ECO:0000313" key="7">
    <source>
        <dbReference type="Proteomes" id="UP000621454"/>
    </source>
</evidence>
<dbReference type="RefSeq" id="WP_188587013.1">
    <property type="nucleotide sequence ID" value="NZ_BMGC01000019.1"/>
</dbReference>
<dbReference type="InterPro" id="IPR002491">
    <property type="entry name" value="ABC_transptr_periplasmic_BD"/>
</dbReference>
<dbReference type="Pfam" id="PF01497">
    <property type="entry name" value="Peripla_BP_2"/>
    <property type="match status" value="1"/>
</dbReference>
<protein>
    <submittedName>
        <fullName evidence="6">ABC transporter substrate-binding protein</fullName>
    </submittedName>
</protein>
<comment type="subcellular location">
    <subcellularLocation>
        <location evidence="1">Cell envelope</location>
    </subcellularLocation>
</comment>
<dbReference type="PROSITE" id="PS50983">
    <property type="entry name" value="FE_B12_PBP"/>
    <property type="match status" value="1"/>
</dbReference>
<dbReference type="AlphaFoldDB" id="A0A916TC13"/>
<proteinExistence type="inferred from homology"/>
<dbReference type="GO" id="GO:0030288">
    <property type="term" value="C:outer membrane-bounded periplasmic space"/>
    <property type="evidence" value="ECO:0007669"/>
    <property type="project" value="TreeGrafter"/>
</dbReference>
<dbReference type="EMBL" id="BMGC01000019">
    <property type="protein sequence ID" value="GGB36871.1"/>
    <property type="molecule type" value="Genomic_DNA"/>
</dbReference>
<dbReference type="InterPro" id="IPR051313">
    <property type="entry name" value="Bact_iron-sidero_bind"/>
</dbReference>
<dbReference type="GO" id="GO:1901678">
    <property type="term" value="P:iron coordination entity transport"/>
    <property type="evidence" value="ECO:0007669"/>
    <property type="project" value="UniProtKB-ARBA"/>
</dbReference>
<comment type="caution">
    <text evidence="6">The sequence shown here is derived from an EMBL/GenBank/DDBJ whole genome shotgun (WGS) entry which is preliminary data.</text>
</comment>
<keyword evidence="4" id="KW-0732">Signal</keyword>
<feature type="domain" description="Fe/B12 periplasmic-binding" evidence="5">
    <location>
        <begin position="54"/>
        <end position="322"/>
    </location>
</feature>
<evidence type="ECO:0000256" key="3">
    <source>
        <dbReference type="ARBA" id="ARBA00022448"/>
    </source>
</evidence>
<dbReference type="Gene3D" id="3.40.50.1980">
    <property type="entry name" value="Nitrogenase molybdenum iron protein domain"/>
    <property type="match status" value="2"/>
</dbReference>
<dbReference type="SUPFAM" id="SSF53807">
    <property type="entry name" value="Helical backbone' metal receptor"/>
    <property type="match status" value="1"/>
</dbReference>
<name>A0A916TC13_9ACTN</name>
<reference evidence="6" key="2">
    <citation type="submission" date="2020-09" db="EMBL/GenBank/DDBJ databases">
        <authorList>
            <person name="Sun Q."/>
            <person name="Zhou Y."/>
        </authorList>
    </citation>
    <scope>NUCLEOTIDE SEQUENCE</scope>
    <source>
        <strain evidence="6">CGMCC 1.12827</strain>
    </source>
</reference>
<sequence>MLRISHKRSAFTILLVAILGVVVGCSSPDGHTAAATRAISLGGKTIHISDTPKRIVALGSQWADVSLSLGVTPVAYIDNVRMASGRESPWSGQRLAGVTRIDPAGDIVSQVAAARPDLILATGFGARPDILDKLNALAPTVTTVTGAQVDPWDKMVAALGTVLNRQHKASEVIRDVNATVAEEASQNPALRHSTYALAYMYSADQIQVMADPADGAAQLMSSFGPALSPTLLNVAKSQGQPRFPISTENVPYLDSDLLVIAFETPDLATQFERLPGYSTLPSVRHHAVARLTVADITGINLPTPLSIPYIVKLIDPALRHTAPGTQVK</sequence>
<keyword evidence="3" id="KW-0813">Transport</keyword>
<gene>
    <name evidence="6" type="ORF">GCM10011489_25940</name>
</gene>
<evidence type="ECO:0000259" key="5">
    <source>
        <dbReference type="PROSITE" id="PS50983"/>
    </source>
</evidence>
<organism evidence="6 7">
    <name type="scientific">Gordonia jinhuaensis</name>
    <dbReference type="NCBI Taxonomy" id="1517702"/>
    <lineage>
        <taxon>Bacteria</taxon>
        <taxon>Bacillati</taxon>
        <taxon>Actinomycetota</taxon>
        <taxon>Actinomycetes</taxon>
        <taxon>Mycobacteriales</taxon>
        <taxon>Gordoniaceae</taxon>
        <taxon>Gordonia</taxon>
    </lineage>
</organism>
<evidence type="ECO:0000256" key="4">
    <source>
        <dbReference type="ARBA" id="ARBA00022729"/>
    </source>
</evidence>
<dbReference type="PANTHER" id="PTHR30532:SF24">
    <property type="entry name" value="FERRIC ENTEROBACTIN-BINDING PERIPLASMIC PROTEIN FEPB"/>
    <property type="match status" value="1"/>
</dbReference>
<keyword evidence="7" id="KW-1185">Reference proteome</keyword>
<evidence type="ECO:0000256" key="2">
    <source>
        <dbReference type="ARBA" id="ARBA00008814"/>
    </source>
</evidence>
<evidence type="ECO:0000256" key="1">
    <source>
        <dbReference type="ARBA" id="ARBA00004196"/>
    </source>
</evidence>
<reference evidence="6" key="1">
    <citation type="journal article" date="2014" name="Int. J. Syst. Evol. Microbiol.">
        <title>Complete genome sequence of Corynebacterium casei LMG S-19264T (=DSM 44701T), isolated from a smear-ripened cheese.</title>
        <authorList>
            <consortium name="US DOE Joint Genome Institute (JGI-PGF)"/>
            <person name="Walter F."/>
            <person name="Albersmeier A."/>
            <person name="Kalinowski J."/>
            <person name="Ruckert C."/>
        </authorList>
    </citation>
    <scope>NUCLEOTIDE SEQUENCE</scope>
    <source>
        <strain evidence="6">CGMCC 1.12827</strain>
    </source>
</reference>